<feature type="signal peptide" evidence="1">
    <location>
        <begin position="1"/>
        <end position="19"/>
    </location>
</feature>
<dbReference type="RefSeq" id="WP_182042873.1">
    <property type="nucleotide sequence ID" value="NZ_JACDZE010000001.1"/>
</dbReference>
<dbReference type="Proteomes" id="UP000552241">
    <property type="component" value="Unassembled WGS sequence"/>
</dbReference>
<evidence type="ECO:0008006" key="4">
    <source>
        <dbReference type="Google" id="ProtNLM"/>
    </source>
</evidence>
<sequence length="252" mass="30312">MSKFIFLIISFIFCSNVSATEQIKDSLVYNGKGYYIENKFLHEEILNQFVIDEGYITDEYFYTALWRGYMAVWEVENNKLQLKDLKSFVFNENDSLSYLKSVINDNIKEKINSILLNEVLIFSDYNDNYWDEKTPEEADYFVFGIENNLVAQSFKFNLIELENFKTEQFLKFKKTKKFKEELKDCKKFRKEQIKHYSKSDQLDFNFEGLDESARKKIRNSFIRNYKTMDCNDFVKGQMFSLWPSFDIYHKIL</sequence>
<gene>
    <name evidence="2" type="ORF">HU137_05950</name>
</gene>
<evidence type="ECO:0000313" key="3">
    <source>
        <dbReference type="Proteomes" id="UP000552241"/>
    </source>
</evidence>
<reference evidence="2 3" key="1">
    <citation type="submission" date="2020-07" db="EMBL/GenBank/DDBJ databases">
        <title>Moheibacter lacus sp. nov., a member of the family Flavobacteriaceae isolated from freshwater lake sediment.</title>
        <authorList>
            <person name="Liu Y."/>
        </authorList>
    </citation>
    <scope>NUCLEOTIDE SEQUENCE [LARGE SCALE GENOMIC DNA]</scope>
    <source>
        <strain evidence="2 3">BDHS18</strain>
    </source>
</reference>
<keyword evidence="1" id="KW-0732">Signal</keyword>
<comment type="caution">
    <text evidence="2">The sequence shown here is derived from an EMBL/GenBank/DDBJ whole genome shotgun (WGS) entry which is preliminary data.</text>
</comment>
<dbReference type="EMBL" id="JACDZE010000001">
    <property type="protein sequence ID" value="MBA5629313.1"/>
    <property type="molecule type" value="Genomic_DNA"/>
</dbReference>
<protein>
    <recommendedName>
        <fullName evidence="4">YARHG domain-containing protein</fullName>
    </recommendedName>
</protein>
<evidence type="ECO:0000256" key="1">
    <source>
        <dbReference type="SAM" id="SignalP"/>
    </source>
</evidence>
<dbReference type="AlphaFoldDB" id="A0A838ZRT8"/>
<organism evidence="2 3">
    <name type="scientific">Moheibacter lacus</name>
    <dbReference type="NCBI Taxonomy" id="2745851"/>
    <lineage>
        <taxon>Bacteria</taxon>
        <taxon>Pseudomonadati</taxon>
        <taxon>Bacteroidota</taxon>
        <taxon>Flavobacteriia</taxon>
        <taxon>Flavobacteriales</taxon>
        <taxon>Weeksellaceae</taxon>
        <taxon>Moheibacter</taxon>
    </lineage>
</organism>
<name>A0A838ZRT8_9FLAO</name>
<feature type="chain" id="PRO_5032732653" description="YARHG domain-containing protein" evidence="1">
    <location>
        <begin position="20"/>
        <end position="252"/>
    </location>
</feature>
<proteinExistence type="predicted"/>
<evidence type="ECO:0000313" key="2">
    <source>
        <dbReference type="EMBL" id="MBA5629313.1"/>
    </source>
</evidence>
<accession>A0A838ZRT8</accession>
<keyword evidence="3" id="KW-1185">Reference proteome</keyword>